<dbReference type="NCBIfam" id="TIGR01640">
    <property type="entry name" value="F_box_assoc_1"/>
    <property type="match status" value="1"/>
</dbReference>
<dbReference type="PANTHER" id="PTHR31672:SF13">
    <property type="entry name" value="F-BOX PROTEIN CPR30-LIKE"/>
    <property type="match status" value="1"/>
</dbReference>
<protein>
    <recommendedName>
        <fullName evidence="1">F-box domain-containing protein</fullName>
    </recommendedName>
</protein>
<dbReference type="InterPro" id="IPR013187">
    <property type="entry name" value="F-box-assoc_dom_typ3"/>
</dbReference>
<name>A0AAD8RSE1_LOLMU</name>
<dbReference type="Pfam" id="PF08268">
    <property type="entry name" value="FBA_3"/>
    <property type="match status" value="1"/>
</dbReference>
<dbReference type="InterPro" id="IPR036047">
    <property type="entry name" value="F-box-like_dom_sf"/>
</dbReference>
<dbReference type="PANTHER" id="PTHR31672">
    <property type="entry name" value="BNACNNG10540D PROTEIN"/>
    <property type="match status" value="1"/>
</dbReference>
<accession>A0AAD8RSE1</accession>
<dbReference type="Proteomes" id="UP001231189">
    <property type="component" value="Unassembled WGS sequence"/>
</dbReference>
<dbReference type="SUPFAM" id="SSF81383">
    <property type="entry name" value="F-box domain"/>
    <property type="match status" value="1"/>
</dbReference>
<evidence type="ECO:0000259" key="1">
    <source>
        <dbReference type="SMART" id="SM00256"/>
    </source>
</evidence>
<reference evidence="2" key="1">
    <citation type="submission" date="2023-07" db="EMBL/GenBank/DDBJ databases">
        <title>A chromosome-level genome assembly of Lolium multiflorum.</title>
        <authorList>
            <person name="Chen Y."/>
            <person name="Copetti D."/>
            <person name="Kolliker R."/>
            <person name="Studer B."/>
        </authorList>
    </citation>
    <scope>NUCLEOTIDE SEQUENCE</scope>
    <source>
        <strain evidence="2">02402/16</strain>
        <tissue evidence="2">Leaf</tissue>
    </source>
</reference>
<dbReference type="Pfam" id="PF00646">
    <property type="entry name" value="F-box"/>
    <property type="match status" value="1"/>
</dbReference>
<sequence>MDEGTGSCGMALEPDALAEILGRLPPNTRRRLRLVCRHWRHTVDTRTATDLRPRRAKTIVATAETAYVYEDLSAAAERPRELWSHATAASFKGMTMLGTCNGLISLCDDREPGGAITLANPVTGETLPIPPLPPPSYAGGNRKWHRTYSFTHHPATGRYKIVHVPQNLDRVLVFTLGEASWRDVPTVYRGARCDLDAGIVSADGYMYLAVEGTEARVVSFDLDHESFTSVGPLPAILSRKGSWGLTEVHGRLGIAFTHISQDLVRTDVWVMEGVPGNPKWSCWYILQVRRLPHQAASSLWMHQRHCLAGPHFAHSGKHILTLGASNFVFIHVPSGNTRNALHGVVEVNARNQGRVIINNAGQNNHSATTKTFCYIETVEQLSVYKCW</sequence>
<evidence type="ECO:0000313" key="2">
    <source>
        <dbReference type="EMBL" id="KAK1629924.1"/>
    </source>
</evidence>
<dbReference type="InterPro" id="IPR017451">
    <property type="entry name" value="F-box-assoc_interact_dom"/>
</dbReference>
<dbReference type="InterPro" id="IPR001810">
    <property type="entry name" value="F-box_dom"/>
</dbReference>
<proteinExistence type="predicted"/>
<evidence type="ECO:0000313" key="3">
    <source>
        <dbReference type="Proteomes" id="UP001231189"/>
    </source>
</evidence>
<dbReference type="AlphaFoldDB" id="A0AAD8RSE1"/>
<keyword evidence="3" id="KW-1185">Reference proteome</keyword>
<comment type="caution">
    <text evidence="2">The sequence shown here is derived from an EMBL/GenBank/DDBJ whole genome shotgun (WGS) entry which is preliminary data.</text>
</comment>
<feature type="domain" description="F-box" evidence="1">
    <location>
        <begin position="12"/>
        <end position="52"/>
    </location>
</feature>
<organism evidence="2 3">
    <name type="scientific">Lolium multiflorum</name>
    <name type="common">Italian ryegrass</name>
    <name type="synonym">Lolium perenne subsp. multiflorum</name>
    <dbReference type="NCBI Taxonomy" id="4521"/>
    <lineage>
        <taxon>Eukaryota</taxon>
        <taxon>Viridiplantae</taxon>
        <taxon>Streptophyta</taxon>
        <taxon>Embryophyta</taxon>
        <taxon>Tracheophyta</taxon>
        <taxon>Spermatophyta</taxon>
        <taxon>Magnoliopsida</taxon>
        <taxon>Liliopsida</taxon>
        <taxon>Poales</taxon>
        <taxon>Poaceae</taxon>
        <taxon>BOP clade</taxon>
        <taxon>Pooideae</taxon>
        <taxon>Poodae</taxon>
        <taxon>Poeae</taxon>
        <taxon>Poeae Chloroplast Group 2 (Poeae type)</taxon>
        <taxon>Loliodinae</taxon>
        <taxon>Loliinae</taxon>
        <taxon>Lolium</taxon>
    </lineage>
</organism>
<gene>
    <name evidence="2" type="ORF">QYE76_004239</name>
</gene>
<dbReference type="EMBL" id="JAUUTY010000005">
    <property type="protein sequence ID" value="KAK1629924.1"/>
    <property type="molecule type" value="Genomic_DNA"/>
</dbReference>
<dbReference type="SMART" id="SM00256">
    <property type="entry name" value="FBOX"/>
    <property type="match status" value="1"/>
</dbReference>
<dbReference type="InterPro" id="IPR050796">
    <property type="entry name" value="SCF_F-box_component"/>
</dbReference>
<dbReference type="Gene3D" id="1.20.1280.50">
    <property type="match status" value="1"/>
</dbReference>